<sequence>MTDTVTPDALWFPDALDAQNRAVRLCEATRDSLADTAFLDERWDRTGCRTRGVPLSELPQPDKPAAPVFIWHTAFCCSTLLARCLDRPGVNLSLKEPAALMELANIKRREGRAVSDTWLKPVVGALSQPFAGEAHVTIKPTNTVNNLIGDVVRLFPDSRHLFLTSQLRAFLISIAKKGEAGRAFARRLFTIFAMDGHPVARTDPRQLMQMSDLQIAALVWQMQVAAMLEARAQGAADRFAWLDGDAFVAAPEQGLTAVDAFFGLELGAEHIAATASGPLFTRDAKDTGQAHGPDRRRAEAERFAEQLGPELDAIVDWSYGVFPQSPRDGRLPGALV</sequence>
<dbReference type="EMBL" id="BSFE01000010">
    <property type="protein sequence ID" value="GLK53422.1"/>
    <property type="molecule type" value="Genomic_DNA"/>
</dbReference>
<evidence type="ECO:0000313" key="1">
    <source>
        <dbReference type="EMBL" id="GLK53422.1"/>
    </source>
</evidence>
<gene>
    <name evidence="1" type="ORF">GCM10017621_29300</name>
</gene>
<comment type="caution">
    <text evidence="1">The sequence shown here is derived from an EMBL/GenBank/DDBJ whole genome shotgun (WGS) entry which is preliminary data.</text>
</comment>
<reference evidence="1" key="1">
    <citation type="journal article" date="2014" name="Int. J. Syst. Evol. Microbiol.">
        <title>Complete genome sequence of Corynebacterium casei LMG S-19264T (=DSM 44701T), isolated from a smear-ripened cheese.</title>
        <authorList>
            <consortium name="US DOE Joint Genome Institute (JGI-PGF)"/>
            <person name="Walter F."/>
            <person name="Albersmeier A."/>
            <person name="Kalinowski J."/>
            <person name="Ruckert C."/>
        </authorList>
    </citation>
    <scope>NUCLEOTIDE SEQUENCE</scope>
    <source>
        <strain evidence="1">VKM B-1513</strain>
    </source>
</reference>
<dbReference type="RefSeq" id="WP_271187774.1">
    <property type="nucleotide sequence ID" value="NZ_BSFE01000010.1"/>
</dbReference>
<dbReference type="Proteomes" id="UP001143486">
    <property type="component" value="Unassembled WGS sequence"/>
</dbReference>
<protein>
    <submittedName>
        <fullName evidence="1">Uncharacterized protein</fullName>
    </submittedName>
</protein>
<reference evidence="1" key="2">
    <citation type="submission" date="2023-01" db="EMBL/GenBank/DDBJ databases">
        <authorList>
            <person name="Sun Q."/>
            <person name="Evtushenko L."/>
        </authorList>
    </citation>
    <scope>NUCLEOTIDE SEQUENCE</scope>
    <source>
        <strain evidence="1">VKM B-1513</strain>
    </source>
</reference>
<name>A0A9W6IPS8_9PROT</name>
<proteinExistence type="predicted"/>
<dbReference type="SUPFAM" id="SSF52540">
    <property type="entry name" value="P-loop containing nucleoside triphosphate hydrolases"/>
    <property type="match status" value="1"/>
</dbReference>
<organism evidence="1 2">
    <name type="scientific">Maricaulis virginensis</name>
    <dbReference type="NCBI Taxonomy" id="144022"/>
    <lineage>
        <taxon>Bacteria</taxon>
        <taxon>Pseudomonadati</taxon>
        <taxon>Pseudomonadota</taxon>
        <taxon>Alphaproteobacteria</taxon>
        <taxon>Maricaulales</taxon>
        <taxon>Maricaulaceae</taxon>
        <taxon>Maricaulis</taxon>
    </lineage>
</organism>
<evidence type="ECO:0000313" key="2">
    <source>
        <dbReference type="Proteomes" id="UP001143486"/>
    </source>
</evidence>
<accession>A0A9W6IPS8</accession>
<keyword evidence="2" id="KW-1185">Reference proteome</keyword>
<dbReference type="AlphaFoldDB" id="A0A9W6IPS8"/>
<dbReference type="InterPro" id="IPR027417">
    <property type="entry name" value="P-loop_NTPase"/>
</dbReference>
<dbReference type="Gene3D" id="3.40.50.300">
    <property type="entry name" value="P-loop containing nucleotide triphosphate hydrolases"/>
    <property type="match status" value="1"/>
</dbReference>